<comment type="caution">
    <text evidence="1">The sequence shown here is derived from an EMBL/GenBank/DDBJ whole genome shotgun (WGS) entry which is preliminary data.</text>
</comment>
<proteinExistence type="predicted"/>
<gene>
    <name evidence="1" type="ORF">IAB77_07455</name>
</gene>
<reference evidence="1" key="1">
    <citation type="submission" date="2020-10" db="EMBL/GenBank/DDBJ databases">
        <authorList>
            <person name="Gilroy R."/>
        </authorList>
    </citation>
    <scope>NUCLEOTIDE SEQUENCE</scope>
    <source>
        <strain evidence="1">ChiBcolR7-354</strain>
    </source>
</reference>
<dbReference type="Proteomes" id="UP000824262">
    <property type="component" value="Unassembled WGS sequence"/>
</dbReference>
<dbReference type="SUPFAM" id="SSF81301">
    <property type="entry name" value="Nucleotidyltransferase"/>
    <property type="match status" value="1"/>
</dbReference>
<sequence length="216" mass="23511">MFELESFLSAWQEAVLGEFGYARVRFLGIQGSRSRGEERPGSDIDAVLILDGLTSADAARYARCTAALPERDKLCGFIGGWAELERWPRGELWQFCLDTRPLLGSLEPIAALASGREAVREAALGSLGAVYHGSAHAILQRGCNEALGELYKGAFFALRALRCLETGEELRTRAQLSAGAGEFERAILSGALPGTAEEQCSSLLDWAAMRLRRLDM</sequence>
<reference evidence="1" key="2">
    <citation type="journal article" date="2021" name="PeerJ">
        <title>Extensive microbial diversity within the chicken gut microbiome revealed by metagenomics and culture.</title>
        <authorList>
            <person name="Gilroy R."/>
            <person name="Ravi A."/>
            <person name="Getino M."/>
            <person name="Pursley I."/>
            <person name="Horton D.L."/>
            <person name="Alikhan N.F."/>
            <person name="Baker D."/>
            <person name="Gharbi K."/>
            <person name="Hall N."/>
            <person name="Watson M."/>
            <person name="Adriaenssens E.M."/>
            <person name="Foster-Nyarko E."/>
            <person name="Jarju S."/>
            <person name="Secka A."/>
            <person name="Antonio M."/>
            <person name="Oren A."/>
            <person name="Chaudhuri R.R."/>
            <person name="La Ragione R."/>
            <person name="Hildebrand F."/>
            <person name="Pallen M.J."/>
        </authorList>
    </citation>
    <scope>NUCLEOTIDE SEQUENCE</scope>
    <source>
        <strain evidence="1">ChiBcolR7-354</strain>
    </source>
</reference>
<name>A0A9D0ZEQ7_9FIRM</name>
<evidence type="ECO:0000313" key="2">
    <source>
        <dbReference type="Proteomes" id="UP000824262"/>
    </source>
</evidence>
<protein>
    <submittedName>
        <fullName evidence="1">Nucleotidyltransferase domain-containing protein</fullName>
    </submittedName>
</protein>
<dbReference type="AlphaFoldDB" id="A0A9D0ZEQ7"/>
<dbReference type="EMBL" id="DVGA01000076">
    <property type="protein sequence ID" value="HIQ79078.1"/>
    <property type="molecule type" value="Genomic_DNA"/>
</dbReference>
<dbReference type="InterPro" id="IPR043519">
    <property type="entry name" value="NT_sf"/>
</dbReference>
<accession>A0A9D0ZEQ7</accession>
<evidence type="ECO:0000313" key="1">
    <source>
        <dbReference type="EMBL" id="HIQ79078.1"/>
    </source>
</evidence>
<dbReference type="CDD" id="cd05403">
    <property type="entry name" value="NT_KNTase_like"/>
    <property type="match status" value="1"/>
</dbReference>
<organism evidence="1 2">
    <name type="scientific">Candidatus Scatomorpha intestinavium</name>
    <dbReference type="NCBI Taxonomy" id="2840922"/>
    <lineage>
        <taxon>Bacteria</taxon>
        <taxon>Bacillati</taxon>
        <taxon>Bacillota</taxon>
        <taxon>Clostridia</taxon>
        <taxon>Eubacteriales</taxon>
        <taxon>Candidatus Scatomorpha</taxon>
    </lineage>
</organism>